<protein>
    <recommendedName>
        <fullName evidence="2">Pyridoxal phosphate homeostasis protein</fullName>
        <shortName evidence="2">PLP homeostasis protein</shortName>
    </recommendedName>
</protein>
<accession>A0A084EMK1</accession>
<feature type="modified residue" description="N6-(pyridoxal phosphate)lysine" evidence="2 3">
    <location>
        <position position="40"/>
    </location>
</feature>
<dbReference type="RefSeq" id="WP_037519244.1">
    <property type="nucleotide sequence ID" value="NZ_JGVR01000010.1"/>
</dbReference>
<dbReference type="GO" id="GO:0030170">
    <property type="term" value="F:pyridoxal phosphate binding"/>
    <property type="evidence" value="ECO:0007669"/>
    <property type="project" value="UniProtKB-UniRule"/>
</dbReference>
<comment type="function">
    <text evidence="2">Pyridoxal 5'-phosphate (PLP)-binding protein, which is involved in PLP homeostasis.</text>
</comment>
<dbReference type="EMBL" id="JGVR01000010">
    <property type="protein sequence ID" value="KEZ19193.1"/>
    <property type="molecule type" value="Genomic_DNA"/>
</dbReference>
<comment type="cofactor">
    <cofactor evidence="3">
        <name>pyridoxal 5'-phosphate</name>
        <dbReference type="ChEBI" id="CHEBI:597326"/>
    </cofactor>
</comment>
<dbReference type="PANTHER" id="PTHR10146">
    <property type="entry name" value="PROLINE SYNTHETASE CO-TRANSCRIBED BACTERIAL HOMOLOG PROTEIN"/>
    <property type="match status" value="1"/>
</dbReference>
<proteinExistence type="inferred from homology"/>
<dbReference type="Gene3D" id="3.20.20.10">
    <property type="entry name" value="Alanine racemase"/>
    <property type="match status" value="1"/>
</dbReference>
<evidence type="ECO:0000256" key="3">
    <source>
        <dbReference type="PIRSR" id="PIRSR004848-1"/>
    </source>
</evidence>
<dbReference type="InterPro" id="IPR029066">
    <property type="entry name" value="PLP-binding_barrel"/>
</dbReference>
<dbReference type="NCBIfam" id="TIGR00044">
    <property type="entry name" value="YggS family pyridoxal phosphate-dependent enzyme"/>
    <property type="match status" value="1"/>
</dbReference>
<comment type="similarity">
    <text evidence="2 4">Belongs to the pyridoxal phosphate-binding protein YggS/PROSC family.</text>
</comment>
<dbReference type="AlphaFoldDB" id="A0A084EMK1"/>
<evidence type="ECO:0000256" key="1">
    <source>
        <dbReference type="ARBA" id="ARBA00022898"/>
    </source>
</evidence>
<feature type="domain" description="Alanine racemase N-terminal" evidence="5">
    <location>
        <begin position="17"/>
        <end position="223"/>
    </location>
</feature>
<dbReference type="Proteomes" id="UP000028534">
    <property type="component" value="Unassembled WGS sequence"/>
</dbReference>
<gene>
    <name evidence="6" type="ORF">CP98_02104</name>
</gene>
<organism evidence="6 7">
    <name type="scientific">Sphingobium yanoikuyae</name>
    <name type="common">Sphingomonas yanoikuyae</name>
    <dbReference type="NCBI Taxonomy" id="13690"/>
    <lineage>
        <taxon>Bacteria</taxon>
        <taxon>Pseudomonadati</taxon>
        <taxon>Pseudomonadota</taxon>
        <taxon>Alphaproteobacteria</taxon>
        <taxon>Sphingomonadales</taxon>
        <taxon>Sphingomonadaceae</taxon>
        <taxon>Sphingobium</taxon>
    </lineage>
</organism>
<name>A0A084EMK1_SPHYA</name>
<keyword evidence="1 2" id="KW-0663">Pyridoxal phosphate</keyword>
<dbReference type="HAMAP" id="MF_02087">
    <property type="entry name" value="PLP_homeostasis"/>
    <property type="match status" value="1"/>
</dbReference>
<comment type="caution">
    <text evidence="6">The sequence shown here is derived from an EMBL/GenBank/DDBJ whole genome shotgun (WGS) entry which is preliminary data.</text>
</comment>
<dbReference type="InterPro" id="IPR001608">
    <property type="entry name" value="Ala_racemase_N"/>
</dbReference>
<dbReference type="InterPro" id="IPR011078">
    <property type="entry name" value="PyrdxlP_homeostasis"/>
</dbReference>
<evidence type="ECO:0000259" key="5">
    <source>
        <dbReference type="Pfam" id="PF01168"/>
    </source>
</evidence>
<dbReference type="FunFam" id="3.20.20.10:FF:000018">
    <property type="entry name" value="Pyridoxal phosphate homeostasis protein"/>
    <property type="match status" value="1"/>
</dbReference>
<dbReference type="PIRSF" id="PIRSF004848">
    <property type="entry name" value="YBL036c_PLPDEIII"/>
    <property type="match status" value="1"/>
</dbReference>
<evidence type="ECO:0000256" key="4">
    <source>
        <dbReference type="RuleBase" id="RU004514"/>
    </source>
</evidence>
<evidence type="ECO:0000313" key="6">
    <source>
        <dbReference type="EMBL" id="KEZ19193.1"/>
    </source>
</evidence>
<reference evidence="6 7" key="1">
    <citation type="submission" date="2014-03" db="EMBL/GenBank/DDBJ databases">
        <title>Genome sequence of Sphingobium yanoikuyae B1.</title>
        <authorList>
            <person name="Gan H.M."/>
            <person name="Gan H.Y."/>
            <person name="Savka M.A."/>
        </authorList>
    </citation>
    <scope>NUCLEOTIDE SEQUENCE [LARGE SCALE GENOMIC DNA]</scope>
    <source>
        <strain evidence="6 7">B1</strain>
    </source>
</reference>
<dbReference type="CDD" id="cd00635">
    <property type="entry name" value="PLPDE_III_YBL036c_like"/>
    <property type="match status" value="1"/>
</dbReference>
<evidence type="ECO:0000256" key="2">
    <source>
        <dbReference type="HAMAP-Rule" id="MF_02087"/>
    </source>
</evidence>
<dbReference type="STRING" id="13690.AX777_15335"/>
<dbReference type="SUPFAM" id="SSF51419">
    <property type="entry name" value="PLP-binding barrel"/>
    <property type="match status" value="1"/>
</dbReference>
<evidence type="ECO:0000313" key="7">
    <source>
        <dbReference type="Proteomes" id="UP000028534"/>
    </source>
</evidence>
<dbReference type="eggNOG" id="COG0325">
    <property type="taxonomic scope" value="Bacteria"/>
</dbReference>
<dbReference type="PATRIC" id="fig|13690.10.peg.2161"/>
<dbReference type="Pfam" id="PF01168">
    <property type="entry name" value="Ala_racemase_N"/>
    <property type="match status" value="1"/>
</dbReference>
<dbReference type="PANTHER" id="PTHR10146:SF14">
    <property type="entry name" value="PYRIDOXAL PHOSPHATE HOMEOSTASIS PROTEIN"/>
    <property type="match status" value="1"/>
</dbReference>
<sequence>MTTDIPEAAARLATLRDQIDRAARLTQRSADDINLIAVSKTQPAEAILPLIHAGQRVFGENRVQESQDKWPALREQFSDLTLHLVGQLQSNKAADAVTLFDVIHSLDRLSLLSALAKAMDAAGKRLPCFIQVNIGAEEQKGGCPIADVPALIAAARDADIPLLGLMCVPPADVEPAPYFALLAKMAREEGFPRLSMGMSGDFETALMLGATDIRVGTALFGERAPVSRPVPRSGLGMIRNAPAR</sequence>